<dbReference type="Proteomes" id="UP000016540">
    <property type="component" value="Unassembled WGS sequence"/>
</dbReference>
<evidence type="ECO:0000256" key="1">
    <source>
        <dbReference type="SAM" id="MobiDB-lite"/>
    </source>
</evidence>
<feature type="compositionally biased region" description="Polar residues" evidence="1">
    <location>
        <begin position="392"/>
        <end position="401"/>
    </location>
</feature>
<protein>
    <recommendedName>
        <fullName evidence="3">DUF7939 domain-containing protein</fullName>
    </recommendedName>
</protein>
<feature type="region of interest" description="Disordered" evidence="1">
    <location>
        <begin position="392"/>
        <end position="419"/>
    </location>
</feature>
<dbReference type="PANTHER" id="PTHR40940">
    <property type="entry name" value="PROTEIN BATD-RELATED"/>
    <property type="match status" value="1"/>
</dbReference>
<evidence type="ECO:0000313" key="5">
    <source>
        <dbReference type="Proteomes" id="UP000016540"/>
    </source>
</evidence>
<gene>
    <name evidence="4" type="ORF">MARLIPOL_00588</name>
</gene>
<dbReference type="Pfam" id="PF13584">
    <property type="entry name" value="BatD"/>
    <property type="match status" value="1"/>
</dbReference>
<dbReference type="PATRIC" id="fig|1318628.3.peg.116"/>
<dbReference type="InterPro" id="IPR057699">
    <property type="entry name" value="DUF7939"/>
</dbReference>
<dbReference type="HOGENOM" id="CLU_031701_1_0_6"/>
<feature type="region of interest" description="Disordered" evidence="1">
    <location>
        <begin position="309"/>
        <end position="343"/>
    </location>
</feature>
<accession>R8B5V8</accession>
<dbReference type="EMBL" id="ASAD01000002">
    <property type="protein sequence ID" value="EON94003.1"/>
    <property type="molecule type" value="Genomic_DNA"/>
</dbReference>
<feature type="compositionally biased region" description="Low complexity" evidence="1">
    <location>
        <begin position="402"/>
        <end position="414"/>
    </location>
</feature>
<dbReference type="Pfam" id="PF25607">
    <property type="entry name" value="DUF7939"/>
    <property type="match status" value="1"/>
</dbReference>
<keyword evidence="2" id="KW-0472">Membrane</keyword>
<dbReference type="PANTHER" id="PTHR40940:SF1">
    <property type="entry name" value="PROTEIN BATD"/>
    <property type="match status" value="1"/>
</dbReference>
<dbReference type="STRING" id="1318628.MARLIPOL_00588"/>
<dbReference type="InterPro" id="IPR025738">
    <property type="entry name" value="BatD"/>
</dbReference>
<keyword evidence="2" id="KW-0812">Transmembrane</keyword>
<dbReference type="OrthoDB" id="5293418at2"/>
<feature type="compositionally biased region" description="Basic and acidic residues" evidence="1">
    <location>
        <begin position="331"/>
        <end position="342"/>
    </location>
</feature>
<feature type="domain" description="DUF7939" evidence="3">
    <location>
        <begin position="469"/>
        <end position="554"/>
    </location>
</feature>
<keyword evidence="5" id="KW-1185">Reference proteome</keyword>
<feature type="region of interest" description="Disordered" evidence="1">
    <location>
        <begin position="556"/>
        <end position="576"/>
    </location>
</feature>
<name>R8B5V8_9GAMM</name>
<dbReference type="AlphaFoldDB" id="R8B5V8"/>
<comment type="caution">
    <text evidence="4">The sequence shown here is derived from an EMBL/GenBank/DDBJ whole genome shotgun (WGS) entry which is preliminary data.</text>
</comment>
<evidence type="ECO:0000256" key="2">
    <source>
        <dbReference type="SAM" id="Phobius"/>
    </source>
</evidence>
<feature type="transmembrane region" description="Helical" evidence="2">
    <location>
        <begin position="429"/>
        <end position="451"/>
    </location>
</feature>
<proteinExistence type="predicted"/>
<sequence length="576" mass="64352">MVKRLAIPFILITLLFSLGWPAHAESKLVVEPDRTRLYEGEVLTLTVRGSMEIDINLGNLFDLDISTLPSPDIGKVEDDFEIIGRNQRYSIRTVNNNMMGEITWTYQLAPKKTGELTIPPLKFQDASSDPVKINVVAGTSPDQQPESRDSFIELSTDKDEVYVQEQLVLTIKLFFSGNLIRGELSEPEHPNAIIENLGKQREYSRYRNGIRFRVVERRYAIYPQQPGEFSLNAIRFEGRARTPEGQLKFLRDSEKLFDIPVKGIPDSFTGDTWLPASELELSDSGLPDNLNLSTGLNLTRTLSLSAQGLPSEALPPFPEQAVPGIRTYPEQPERSANSDRDGISSTLTQTTALVPIEPGNLVLPEIRIPWWDTDADEEKIAVIPARTLSVSASPDLTTTSGQSAASSEQSMEAANLDTGDSAGQASSSWFWPMVSLILALGWLVTVAAWWFSRRNSPSPARQAAPDNGEKALFRELCKVAEEGDPRTLELLPRWATRYFHNQKFDSVADVCRYVADEHLDRELEALQRWLFGKHDEAGNWDGKPLVAVLKALRGKETHQQAQDRLPPLYPEGLASR</sequence>
<keyword evidence="2" id="KW-1133">Transmembrane helix</keyword>
<dbReference type="RefSeq" id="WP_012136102.1">
    <property type="nucleotide sequence ID" value="NZ_KE007306.1"/>
</dbReference>
<organism evidence="4 5">
    <name type="scientific">Marinobacter lipolyticus SM19</name>
    <dbReference type="NCBI Taxonomy" id="1318628"/>
    <lineage>
        <taxon>Bacteria</taxon>
        <taxon>Pseudomonadati</taxon>
        <taxon>Pseudomonadota</taxon>
        <taxon>Gammaproteobacteria</taxon>
        <taxon>Pseudomonadales</taxon>
        <taxon>Marinobacteraceae</taxon>
        <taxon>Marinobacter</taxon>
    </lineage>
</organism>
<dbReference type="eggNOG" id="COG0457">
    <property type="taxonomic scope" value="Bacteria"/>
</dbReference>
<reference evidence="4 5" key="1">
    <citation type="journal article" date="2013" name="Genome Announc.">
        <title>Draft Genome Sequence of the Moderately Halophilic Bacterium Marinobacter lipolyticus Strain SM19.</title>
        <authorList>
            <person name="Papke R.T."/>
            <person name="de la Haba R.R."/>
            <person name="Infante-Dominguez C."/>
            <person name="Perez D."/>
            <person name="Sanchez-Porro C."/>
            <person name="Lapierre P."/>
            <person name="Ventosa A."/>
        </authorList>
    </citation>
    <scope>NUCLEOTIDE SEQUENCE [LARGE SCALE GENOMIC DNA]</scope>
    <source>
        <strain evidence="4 5">SM19</strain>
    </source>
</reference>
<evidence type="ECO:0000313" key="4">
    <source>
        <dbReference type="EMBL" id="EON94003.1"/>
    </source>
</evidence>
<evidence type="ECO:0000259" key="3">
    <source>
        <dbReference type="Pfam" id="PF25607"/>
    </source>
</evidence>